<organism evidence="1 2">
    <name type="scientific">Candidatus Phaeomarinibacter ectocarpi</name>
    <dbReference type="NCBI Taxonomy" id="1458461"/>
    <lineage>
        <taxon>Bacteria</taxon>
        <taxon>Pseudomonadati</taxon>
        <taxon>Pseudomonadota</taxon>
        <taxon>Alphaproteobacteria</taxon>
        <taxon>Hyphomicrobiales</taxon>
        <taxon>Parvibaculaceae</taxon>
        <taxon>Candidatus Phaeomarinibacter</taxon>
    </lineage>
</organism>
<dbReference type="EMBL" id="HG966617">
    <property type="protein sequence ID" value="CDO60754.1"/>
    <property type="molecule type" value="Genomic_DNA"/>
</dbReference>
<reference evidence="1 2" key="1">
    <citation type="journal article" date="2014" name="Front. Genet.">
        <title>Genome and metabolic network of "Candidatus Phaeomarinobacter ectocarpi" Ec32, a new candidate genus of Alphaproteobacteria frequently associated with brown algae.</title>
        <authorList>
            <person name="Dittami S.M."/>
            <person name="Barbeyron T."/>
            <person name="Boyen C."/>
            <person name="Cambefort J."/>
            <person name="Collet G."/>
            <person name="Delage L."/>
            <person name="Gobet A."/>
            <person name="Groisillier A."/>
            <person name="Leblanc C."/>
            <person name="Michel G."/>
            <person name="Scornet D."/>
            <person name="Siegel A."/>
            <person name="Tapia J.E."/>
            <person name="Tonon T."/>
        </authorList>
    </citation>
    <scope>NUCLEOTIDE SEQUENCE [LARGE SCALE GENOMIC DNA]</scope>
    <source>
        <strain evidence="1 2">Ec32</strain>
    </source>
</reference>
<dbReference type="KEGG" id="pect:BN1012_Phect2541"/>
<protein>
    <submittedName>
        <fullName evidence="1">Uncharacterized protein</fullName>
    </submittedName>
</protein>
<keyword evidence="2" id="KW-1185">Reference proteome</keyword>
<sequence>MDGEVTRQLIFQFHYQRRVVDSPSLDLSLANTSSVGFAPGGFNR</sequence>
<gene>
    <name evidence="1" type="ORF">BN1012_Phect2541</name>
</gene>
<dbReference type="STRING" id="1458461.BN1012_Phect2541"/>
<dbReference type="AlphaFoldDB" id="X5MGT2"/>
<proteinExistence type="predicted"/>
<name>X5MGT2_9HYPH</name>
<evidence type="ECO:0000313" key="1">
    <source>
        <dbReference type="EMBL" id="CDO60754.1"/>
    </source>
</evidence>
<dbReference type="Proteomes" id="UP000032160">
    <property type="component" value="Chromosome I"/>
</dbReference>
<accession>X5MGT2</accession>
<dbReference type="HOGENOM" id="CLU_3213874_0_0_5"/>
<evidence type="ECO:0000313" key="2">
    <source>
        <dbReference type="Proteomes" id="UP000032160"/>
    </source>
</evidence>